<evidence type="ECO:0000313" key="1">
    <source>
        <dbReference type="EMBL" id="UYM14223.1"/>
    </source>
</evidence>
<proteinExistence type="predicted"/>
<protein>
    <submittedName>
        <fullName evidence="1">Uncharacterized protein</fullName>
    </submittedName>
</protein>
<dbReference type="Proteomes" id="UP001163255">
    <property type="component" value="Chromosome"/>
</dbReference>
<reference evidence="1" key="1">
    <citation type="submission" date="2022-10" db="EMBL/GenBank/DDBJ databases">
        <title>Completed Genome Sequence of two octocoral isolated bacterium, Endozoicomonas euniceicola EF212T and Endozoicomonas gorgoniicola PS125T.</title>
        <authorList>
            <person name="Chiou Y.-J."/>
            <person name="Chen Y.-H."/>
        </authorList>
    </citation>
    <scope>NUCLEOTIDE SEQUENCE</scope>
    <source>
        <strain evidence="1">EF212</strain>
    </source>
</reference>
<gene>
    <name evidence="1" type="ORF">NX720_15085</name>
</gene>
<dbReference type="EMBL" id="CP103300">
    <property type="protein sequence ID" value="UYM14223.1"/>
    <property type="molecule type" value="Genomic_DNA"/>
</dbReference>
<dbReference type="RefSeq" id="WP_262595625.1">
    <property type="nucleotide sequence ID" value="NZ_CP103300.1"/>
</dbReference>
<accession>A0ABY6GNB5</accession>
<evidence type="ECO:0000313" key="2">
    <source>
        <dbReference type="Proteomes" id="UP001163255"/>
    </source>
</evidence>
<sequence length="205" mass="24054">MSFDRTEFDDGYSFYHVPSGNVLTLKRAIDEYWLSLKLVQRGGQEMATAMVSDRFDQSLIERGEVPFGQQCRYTIDSINIDEELRVNTCLDTLMLYIALSEVRANDGHFMYILYPQDEYIGRYFQYAFFPAPISAEFKKKMARSRNDNWPWRQDPAVLLDRIIADTRNRSLFRGSVEVSLSLLRRDVNEFYVGRRANLRRSSALR</sequence>
<keyword evidence="2" id="KW-1185">Reference proteome</keyword>
<organism evidence="1 2">
    <name type="scientific">Endozoicomonas euniceicola</name>
    <dbReference type="NCBI Taxonomy" id="1234143"/>
    <lineage>
        <taxon>Bacteria</taxon>
        <taxon>Pseudomonadati</taxon>
        <taxon>Pseudomonadota</taxon>
        <taxon>Gammaproteobacteria</taxon>
        <taxon>Oceanospirillales</taxon>
        <taxon>Endozoicomonadaceae</taxon>
        <taxon>Endozoicomonas</taxon>
    </lineage>
</organism>
<name>A0ABY6GNB5_9GAMM</name>